<organism evidence="1 2">
    <name type="scientific">Plasmodium ovale curtisi</name>
    <dbReference type="NCBI Taxonomy" id="864141"/>
    <lineage>
        <taxon>Eukaryota</taxon>
        <taxon>Sar</taxon>
        <taxon>Alveolata</taxon>
        <taxon>Apicomplexa</taxon>
        <taxon>Aconoidasida</taxon>
        <taxon>Haemosporida</taxon>
        <taxon>Plasmodiidae</taxon>
        <taxon>Plasmodium</taxon>
        <taxon>Plasmodium (Plasmodium)</taxon>
    </lineage>
</organism>
<dbReference type="AlphaFoldDB" id="A0A1A8WJ05"/>
<accession>A0A1A8WJ05</accession>
<gene>
    <name evidence="1" type="ORF">POVCU2_0070140</name>
</gene>
<evidence type="ECO:0000313" key="1">
    <source>
        <dbReference type="EMBL" id="SBS91808.1"/>
    </source>
</evidence>
<proteinExistence type="predicted"/>
<reference evidence="2" key="1">
    <citation type="submission" date="2016-05" db="EMBL/GenBank/DDBJ databases">
        <authorList>
            <person name="Naeem Raeece"/>
        </authorList>
    </citation>
    <scope>NUCLEOTIDE SEQUENCE [LARGE SCALE GENOMIC DNA]</scope>
</reference>
<evidence type="ECO:0000313" key="2">
    <source>
        <dbReference type="Proteomes" id="UP000078560"/>
    </source>
</evidence>
<protein>
    <submittedName>
        <fullName evidence="1">PIR Superfamily Protein</fullName>
    </submittedName>
</protein>
<dbReference type="Proteomes" id="UP000078560">
    <property type="component" value="Unassembled WGS sequence"/>
</dbReference>
<dbReference type="EMBL" id="FLQU01001176">
    <property type="protein sequence ID" value="SBS91808.1"/>
    <property type="molecule type" value="Genomic_DNA"/>
</dbReference>
<name>A0A1A8WJ05_PLAOA</name>
<sequence length="136" mass="15777">MYQFYESRFKKRFKNAEAELPFSNYKSLGIYLNFKLNIKKKKRILRDQKKKNVKMGEGDSSLCCKNVEEIDKSEDTHKTSECNLGKLCSVLVDVSFAKGCCSCLSYWIYDQIINGFKSNSSSTNIKCIINEFSKKF</sequence>